<dbReference type="Gene3D" id="3.40.33.10">
    <property type="entry name" value="CAP"/>
    <property type="match status" value="1"/>
</dbReference>
<dbReference type="SMART" id="SM00198">
    <property type="entry name" value="SCP"/>
    <property type="match status" value="1"/>
</dbReference>
<feature type="compositionally biased region" description="Low complexity" evidence="1">
    <location>
        <begin position="45"/>
        <end position="55"/>
    </location>
</feature>
<dbReference type="PANTHER" id="PTHR10334">
    <property type="entry name" value="CYSTEINE-RICH SECRETORY PROTEIN-RELATED"/>
    <property type="match status" value="1"/>
</dbReference>
<dbReference type="SUPFAM" id="SSF55797">
    <property type="entry name" value="PR-1-like"/>
    <property type="match status" value="1"/>
</dbReference>
<keyword evidence="2" id="KW-0812">Transmembrane</keyword>
<evidence type="ECO:0000313" key="4">
    <source>
        <dbReference type="EMBL" id="KAG0658290.1"/>
    </source>
</evidence>
<reference evidence="4 5" key="1">
    <citation type="submission" date="2020-11" db="EMBL/GenBank/DDBJ databases">
        <title>Kefir isolates.</title>
        <authorList>
            <person name="Marcisauskas S."/>
            <person name="Kim Y."/>
            <person name="Blasche S."/>
        </authorList>
    </citation>
    <scope>NUCLEOTIDE SEQUENCE [LARGE SCALE GENOMIC DNA]</scope>
    <source>
        <strain evidence="4 5">KR</strain>
    </source>
</reference>
<evidence type="ECO:0000256" key="1">
    <source>
        <dbReference type="SAM" id="MobiDB-lite"/>
    </source>
</evidence>
<feature type="transmembrane region" description="Helical" evidence="2">
    <location>
        <begin position="84"/>
        <end position="103"/>
    </location>
</feature>
<dbReference type="OrthoDB" id="337038at2759"/>
<dbReference type="PRINTS" id="PR00837">
    <property type="entry name" value="V5TPXLIKE"/>
</dbReference>
<dbReference type="AlphaFoldDB" id="A0A9P6VZT0"/>
<evidence type="ECO:0000313" key="5">
    <source>
        <dbReference type="Proteomes" id="UP000777482"/>
    </source>
</evidence>
<dbReference type="InterPro" id="IPR035940">
    <property type="entry name" value="CAP_sf"/>
</dbReference>
<proteinExistence type="predicted"/>
<dbReference type="EMBL" id="PUHQ01000068">
    <property type="protein sequence ID" value="KAG0658290.1"/>
    <property type="molecule type" value="Genomic_DNA"/>
</dbReference>
<dbReference type="Proteomes" id="UP000777482">
    <property type="component" value="Unassembled WGS sequence"/>
</dbReference>
<dbReference type="Pfam" id="PF00188">
    <property type="entry name" value="CAP"/>
    <property type="match status" value="1"/>
</dbReference>
<protein>
    <recommendedName>
        <fullName evidence="3">SCP domain-containing protein</fullName>
    </recommendedName>
</protein>
<accession>A0A9P6VZT0</accession>
<dbReference type="InterPro" id="IPR001283">
    <property type="entry name" value="CRISP-related"/>
</dbReference>
<feature type="region of interest" description="Disordered" evidence="1">
    <location>
        <begin position="136"/>
        <end position="215"/>
    </location>
</feature>
<evidence type="ECO:0000259" key="3">
    <source>
        <dbReference type="SMART" id="SM00198"/>
    </source>
</evidence>
<evidence type="ECO:0000256" key="2">
    <source>
        <dbReference type="SAM" id="Phobius"/>
    </source>
</evidence>
<comment type="caution">
    <text evidence="4">The sequence shown here is derived from an EMBL/GenBank/DDBJ whole genome shotgun (WGS) entry which is preliminary data.</text>
</comment>
<keyword evidence="2" id="KW-0472">Membrane</keyword>
<feature type="compositionally biased region" description="Low complexity" evidence="1">
    <location>
        <begin position="178"/>
        <end position="188"/>
    </location>
</feature>
<keyword evidence="5" id="KW-1185">Reference proteome</keyword>
<dbReference type="InterPro" id="IPR014044">
    <property type="entry name" value="CAP_dom"/>
</dbReference>
<gene>
    <name evidence="4" type="ORF">C6P46_005841</name>
</gene>
<feature type="domain" description="SCP" evidence="3">
    <location>
        <begin position="213"/>
        <end position="352"/>
    </location>
</feature>
<keyword evidence="2" id="KW-1133">Transmembrane helix</keyword>
<feature type="region of interest" description="Disordered" evidence="1">
    <location>
        <begin position="1"/>
        <end position="79"/>
    </location>
</feature>
<organism evidence="4 5">
    <name type="scientific">Rhodotorula mucilaginosa</name>
    <name type="common">Yeast</name>
    <name type="synonym">Rhodotorula rubra</name>
    <dbReference type="NCBI Taxonomy" id="5537"/>
    <lineage>
        <taxon>Eukaryota</taxon>
        <taxon>Fungi</taxon>
        <taxon>Dikarya</taxon>
        <taxon>Basidiomycota</taxon>
        <taxon>Pucciniomycotina</taxon>
        <taxon>Microbotryomycetes</taxon>
        <taxon>Sporidiobolales</taxon>
        <taxon>Sporidiobolaceae</taxon>
        <taxon>Rhodotorula</taxon>
    </lineage>
</organism>
<name>A0A9P6VZT0_RHOMI</name>
<sequence>MLSSSAGRTWRPRPEHAEWPSQAPERAFLSMGHRQQADDEGGSDGESTGSDSSADSYRKTKRRTRRPAPGADADSSSSKISPSVLVLAILFIAAIGAAVYFAMESRRIPDVGVSSNSSSPNTGTDLTVTETVVSVTTAPPAGPGASTDKGATPSLAESPKDGASSKANNGAPTDASDGTPTVTKTATGTKDKTGSAAPAPTKTGNGGGDSKDPFVQDCLSEHNTFRATHHADPLVWNTTIQAAAQKWADHCVWEHSGGKVGPYGENLYALAPITQTQPLDAKAGIKAWNDEEKMYDYSKPTGFTHETGHFTQTVWKGTKQLGCAFARCDDIIGKGLGAFLVCEYWPGGNMVGSENKYFRENVLPP</sequence>